<evidence type="ECO:0000313" key="2">
    <source>
        <dbReference type="Proteomes" id="UP001165960"/>
    </source>
</evidence>
<reference evidence="1" key="1">
    <citation type="submission" date="2022-04" db="EMBL/GenBank/DDBJ databases">
        <title>Genome of the entomopathogenic fungus Entomophthora muscae.</title>
        <authorList>
            <person name="Elya C."/>
            <person name="Lovett B.R."/>
            <person name="Lee E."/>
            <person name="Macias A.M."/>
            <person name="Hajek A.E."/>
            <person name="De Bivort B.L."/>
            <person name="Kasson M.T."/>
            <person name="De Fine Licht H.H."/>
            <person name="Stajich J.E."/>
        </authorList>
    </citation>
    <scope>NUCLEOTIDE SEQUENCE</scope>
    <source>
        <strain evidence="1">Berkeley</strain>
    </source>
</reference>
<protein>
    <submittedName>
        <fullName evidence="1">Uncharacterized protein</fullName>
    </submittedName>
</protein>
<organism evidence="1 2">
    <name type="scientific">Entomophthora muscae</name>
    <dbReference type="NCBI Taxonomy" id="34485"/>
    <lineage>
        <taxon>Eukaryota</taxon>
        <taxon>Fungi</taxon>
        <taxon>Fungi incertae sedis</taxon>
        <taxon>Zoopagomycota</taxon>
        <taxon>Entomophthoromycotina</taxon>
        <taxon>Entomophthoromycetes</taxon>
        <taxon>Entomophthorales</taxon>
        <taxon>Entomophthoraceae</taxon>
        <taxon>Entomophthora</taxon>
    </lineage>
</organism>
<proteinExistence type="predicted"/>
<dbReference type="EMBL" id="QTSX02005019">
    <property type="protein sequence ID" value="KAJ9062184.1"/>
    <property type="molecule type" value="Genomic_DNA"/>
</dbReference>
<sequence>MDSKNKTSSPNSIKNRVNLFEEASSKPPPRLAKNPSRLKKSWGNLQDSKPSEPGSSETVAPKSNSESPTQAARNDNDLELDLTTEETQDLFGQSAPSTNIDAPSGPSYSPTLANTPQFPTLAPSTDIVALKTANEEPEKASADTIELDSAPHESTINNDTGSKEFLIHKSSGSQGELELTELDVGPSFLNELEGAFMLKETSKDTKQPESPSMTSTEDELDSRTEVALNPMVESVLNLSIGFDPMPSGDLHSKEAGEPIKALDGLAQQTNQVGGLASDSHQGSIDLSDAMPIIPAEPDLARSSGSSKSGSMYDVALASSIREASDSDSLMEPITSSDFPVSENVTSQKIHQPPEELGSSQSLAALNTYSAENNENDDFIDQRPIEEHGLNESHEPITALEFSTHANESSISKVSPTASLKDLSEMEHPEESLDQAIAVSPKKQMDDVDHVSSQEESSVHHDKEISALEETQQDPGDETLTSEKIEMSSDKVANASGQNIQDKRDEPTEDPPSQEQVDYADAPNQESSYPSATEYELDSPTYNPPVSDKLNSALDDHISEPSFSKDTELGLETSDPIDAKHGSVTEDPPAPDALPLTLEDHISEPSSPKEAEPSLETPPEVGSNQCWA</sequence>
<gene>
    <name evidence="1" type="ORF">DSO57_1013240</name>
</gene>
<accession>A0ACC2SIH7</accession>
<evidence type="ECO:0000313" key="1">
    <source>
        <dbReference type="EMBL" id="KAJ9062184.1"/>
    </source>
</evidence>
<name>A0ACC2SIH7_9FUNG</name>
<keyword evidence="2" id="KW-1185">Reference proteome</keyword>
<dbReference type="Proteomes" id="UP001165960">
    <property type="component" value="Unassembled WGS sequence"/>
</dbReference>
<comment type="caution">
    <text evidence="1">The sequence shown here is derived from an EMBL/GenBank/DDBJ whole genome shotgun (WGS) entry which is preliminary data.</text>
</comment>